<proteinExistence type="predicted"/>
<reference evidence="1" key="1">
    <citation type="submission" date="2022-04" db="EMBL/GenBank/DDBJ databases">
        <title>Genome of the entomopathogenic fungus Entomophthora muscae.</title>
        <authorList>
            <person name="Elya C."/>
            <person name="Lovett B.R."/>
            <person name="Lee E."/>
            <person name="Macias A.M."/>
            <person name="Hajek A.E."/>
            <person name="De Bivort B.L."/>
            <person name="Kasson M.T."/>
            <person name="De Fine Licht H.H."/>
            <person name="Stajich J.E."/>
        </authorList>
    </citation>
    <scope>NUCLEOTIDE SEQUENCE</scope>
    <source>
        <strain evidence="1">Berkeley</strain>
    </source>
</reference>
<organism evidence="1 2">
    <name type="scientific">Entomophthora muscae</name>
    <dbReference type="NCBI Taxonomy" id="34485"/>
    <lineage>
        <taxon>Eukaryota</taxon>
        <taxon>Fungi</taxon>
        <taxon>Fungi incertae sedis</taxon>
        <taxon>Zoopagomycota</taxon>
        <taxon>Entomophthoromycotina</taxon>
        <taxon>Entomophthoromycetes</taxon>
        <taxon>Entomophthorales</taxon>
        <taxon>Entomophthoraceae</taxon>
        <taxon>Entomophthora</taxon>
    </lineage>
</organism>
<comment type="caution">
    <text evidence="1">The sequence shown here is derived from an EMBL/GenBank/DDBJ whole genome shotgun (WGS) entry which is preliminary data.</text>
</comment>
<accession>A0ACC2U7D0</accession>
<sequence>MVTKSKEVAKKSLLSPRIFLSLENQTEYSENSHGLNHLMFSPSSFAETNSITKTVEHSTMDDGSYIPIRHTHPRGSWVFMKGYGQRILTPQGKKLMCLFPKCGRMYVDANGSTNGLKSHLLKVHKVTSEDNPSDFSQVKMSPFPLKPNLMKSTTFLPSSTSSLQSCILREALVELLASNGLPPRLSNDESILKILRLAQPSGELFNMQQELAQSFSDTKAKLKKLLIQQPSISLSITHWESHIALTAHFITDTWESKHILLALLSAEPQVSIQLAQAFMKVLDDFNITSLITSITSDTTAPMVLLVQELGKIAVVRRDFDFVPSQHHIPCLAHIITCAVNDALKTADKGSFQVRLEKLRNGIASIRSSPVKLDSYQRFFIHRHCAYRELLLDDSTRWYTTHRMLDCIQDVYEAYNEARLHGDHASAPLTQDDMDSFEELKNFLGPFQALIARIASSGYPAISKSCLLYEKMLLYLSAPSPQKPVCIQQANHFARQAFSSQFSKLQANSIFPLAAALDPRVKFSYWKPPLYSTEDTERFIAIVQSFWDRSSGQDASSIGQMTSTVISASLCQPLVLLILTLPFITGRPIQQTSLLFPGWLAVSLLFQFLLSPGNQSFLQPSLPLLPTQRWSLLSSRNGSIF</sequence>
<gene>
    <name evidence="1" type="ORF">DSO57_1039633</name>
</gene>
<evidence type="ECO:0000313" key="2">
    <source>
        <dbReference type="Proteomes" id="UP001165960"/>
    </source>
</evidence>
<keyword evidence="2" id="KW-1185">Reference proteome</keyword>
<protein>
    <submittedName>
        <fullName evidence="1">Uncharacterized protein</fullName>
    </submittedName>
</protein>
<evidence type="ECO:0000313" key="1">
    <source>
        <dbReference type="EMBL" id="KAJ9082322.1"/>
    </source>
</evidence>
<name>A0ACC2U7D0_9FUNG</name>
<dbReference type="Proteomes" id="UP001165960">
    <property type="component" value="Unassembled WGS sequence"/>
</dbReference>
<dbReference type="EMBL" id="QTSX02001436">
    <property type="protein sequence ID" value="KAJ9082322.1"/>
    <property type="molecule type" value="Genomic_DNA"/>
</dbReference>